<dbReference type="PANTHER" id="PTHR42715:SF5">
    <property type="entry name" value="BETA-GLUCOSIDASE M-RELATED"/>
    <property type="match status" value="1"/>
</dbReference>
<evidence type="ECO:0000256" key="5">
    <source>
        <dbReference type="ARBA" id="ARBA00022729"/>
    </source>
</evidence>
<dbReference type="Gene3D" id="3.40.50.1700">
    <property type="entry name" value="Glycoside hydrolase family 3 C-terminal domain"/>
    <property type="match status" value="1"/>
</dbReference>
<evidence type="ECO:0000256" key="2">
    <source>
        <dbReference type="ARBA" id="ARBA00004987"/>
    </source>
</evidence>
<keyword evidence="7" id="KW-0325">Glycoprotein</keyword>
<evidence type="ECO:0000256" key="4">
    <source>
        <dbReference type="ARBA" id="ARBA00012744"/>
    </source>
</evidence>
<comment type="similarity">
    <text evidence="3">Belongs to the glycosyl hydrolase 3 family.</text>
</comment>
<dbReference type="InterPro" id="IPR036962">
    <property type="entry name" value="Glyco_hydro_3_N_sf"/>
</dbReference>
<evidence type="ECO:0000313" key="14">
    <source>
        <dbReference type="Proteomes" id="UP001586593"/>
    </source>
</evidence>
<evidence type="ECO:0000256" key="8">
    <source>
        <dbReference type="ARBA" id="ARBA00023277"/>
    </source>
</evidence>
<comment type="catalytic activity">
    <reaction evidence="1">
        <text>Hydrolysis of terminal, non-reducing beta-D-glucosyl residues with release of beta-D-glucose.</text>
        <dbReference type="EC" id="3.2.1.21"/>
    </reaction>
</comment>
<keyword evidence="9" id="KW-0326">Glycosidase</keyword>
<dbReference type="InterPro" id="IPR001764">
    <property type="entry name" value="Glyco_hydro_3_N"/>
</dbReference>
<dbReference type="InterPro" id="IPR036881">
    <property type="entry name" value="Glyco_hydro_3_C_sf"/>
</dbReference>
<keyword evidence="5" id="KW-0732">Signal</keyword>
<evidence type="ECO:0000256" key="6">
    <source>
        <dbReference type="ARBA" id="ARBA00022801"/>
    </source>
</evidence>
<gene>
    <name evidence="13" type="ORF">VTK73DRAFT_2889</name>
</gene>
<comment type="pathway">
    <text evidence="2">Glycan metabolism; cellulose degradation.</text>
</comment>
<keyword evidence="6" id="KW-0378">Hydrolase</keyword>
<evidence type="ECO:0000256" key="1">
    <source>
        <dbReference type="ARBA" id="ARBA00000448"/>
    </source>
</evidence>
<evidence type="ECO:0000256" key="10">
    <source>
        <dbReference type="ARBA" id="ARBA00023326"/>
    </source>
</evidence>
<evidence type="ECO:0000256" key="9">
    <source>
        <dbReference type="ARBA" id="ARBA00023295"/>
    </source>
</evidence>
<organism evidence="13 14">
    <name type="scientific">Phialemonium thermophilum</name>
    <dbReference type="NCBI Taxonomy" id="223376"/>
    <lineage>
        <taxon>Eukaryota</taxon>
        <taxon>Fungi</taxon>
        <taxon>Dikarya</taxon>
        <taxon>Ascomycota</taxon>
        <taxon>Pezizomycotina</taxon>
        <taxon>Sordariomycetes</taxon>
        <taxon>Sordariomycetidae</taxon>
        <taxon>Cephalothecales</taxon>
        <taxon>Cephalothecaceae</taxon>
        <taxon>Phialemonium</taxon>
    </lineage>
</organism>
<dbReference type="Pfam" id="PF00933">
    <property type="entry name" value="Glyco_hydro_3"/>
    <property type="match status" value="1"/>
</dbReference>
<dbReference type="InterPro" id="IPR017853">
    <property type="entry name" value="GH"/>
</dbReference>
<sequence length="628" mass="68117">MNPNGTWAAAYAKALALIRQMTNEEKVNVTLGQSGTACTGATGGVPRLGYPGLCFSGSTAGIKQQELVNGYPGGVHSGASWNREMNRERAAAMAREFRAKGMHIQGAPLIGPLGRLPRGGRNNGGFSNDPYLAGQLAAMMVEGISSAGVVSTGKHFVGYEQETYRIRTGDVDPVSSNIDDRTMHELYLWPWADVVRAGMPAVMCSYNKLNNSQACQNSKALNGLLKGELGFQGWVMTDWFALTGGYVAAAAGLDAVMPSPGLWGSNGSSLVEAVQNGSLPAARLDDMAARILTPWFHLGQDAGYTPGGWGATAHFDLPHRKVNARDPASKEVMLRNAMEGHVLVKNANGALPLKKPQMLSVFGYDAAAPRRMNIPSPNDDGFDWSRGNESVDPNSIVQIDGVSYAPAAARNGTLVHAGWSESNAPAYIHAPFDAILEQAYVDGTSLWWDFESENPWVNANSDACLVFINAWATEGQDRSALQDAFSDNLVNNVAANCSNTMVFIHNNWIRLVDAWIDHPNVTAVLFAHLPGQDSGRSLAQLLYGHVSPSGKLPYTVAKAEEDYGDLLPSLPEGRYALYPQSHFSEGIYVDYRHFDKHNITPRFEFGFGLTYTTFAQEEIRRSGRLWRA</sequence>
<dbReference type="EC" id="3.2.1.21" evidence="4"/>
<dbReference type="PANTHER" id="PTHR42715">
    <property type="entry name" value="BETA-GLUCOSIDASE"/>
    <property type="match status" value="1"/>
</dbReference>
<evidence type="ECO:0000256" key="7">
    <source>
        <dbReference type="ARBA" id="ARBA00023180"/>
    </source>
</evidence>
<comment type="caution">
    <text evidence="13">The sequence shown here is derived from an EMBL/GenBank/DDBJ whole genome shotgun (WGS) entry which is preliminary data.</text>
</comment>
<name>A0ABR3X2Q9_9PEZI</name>
<evidence type="ECO:0000259" key="12">
    <source>
        <dbReference type="Pfam" id="PF01915"/>
    </source>
</evidence>
<dbReference type="SUPFAM" id="SSF52279">
    <property type="entry name" value="Beta-D-glucan exohydrolase, C-terminal domain"/>
    <property type="match status" value="1"/>
</dbReference>
<dbReference type="Proteomes" id="UP001586593">
    <property type="component" value="Unassembled WGS sequence"/>
</dbReference>
<dbReference type="Gene3D" id="3.20.20.300">
    <property type="entry name" value="Glycoside hydrolase, family 3, N-terminal domain"/>
    <property type="match status" value="1"/>
</dbReference>
<evidence type="ECO:0000313" key="13">
    <source>
        <dbReference type="EMBL" id="KAL1869968.1"/>
    </source>
</evidence>
<reference evidence="13 14" key="1">
    <citation type="journal article" date="2024" name="Commun. Biol.">
        <title>Comparative genomic analysis of thermophilic fungi reveals convergent evolutionary adaptations and gene losses.</title>
        <authorList>
            <person name="Steindorff A.S."/>
            <person name="Aguilar-Pontes M.V."/>
            <person name="Robinson A.J."/>
            <person name="Andreopoulos B."/>
            <person name="LaButti K."/>
            <person name="Kuo A."/>
            <person name="Mondo S."/>
            <person name="Riley R."/>
            <person name="Otillar R."/>
            <person name="Haridas S."/>
            <person name="Lipzen A."/>
            <person name="Grimwood J."/>
            <person name="Schmutz J."/>
            <person name="Clum A."/>
            <person name="Reid I.D."/>
            <person name="Moisan M.C."/>
            <person name="Butler G."/>
            <person name="Nguyen T.T.M."/>
            <person name="Dewar K."/>
            <person name="Conant G."/>
            <person name="Drula E."/>
            <person name="Henrissat B."/>
            <person name="Hansel C."/>
            <person name="Singer S."/>
            <person name="Hutchinson M.I."/>
            <person name="de Vries R.P."/>
            <person name="Natvig D.O."/>
            <person name="Powell A.J."/>
            <person name="Tsang A."/>
            <person name="Grigoriev I.V."/>
        </authorList>
    </citation>
    <scope>NUCLEOTIDE SEQUENCE [LARGE SCALE GENOMIC DNA]</scope>
    <source>
        <strain evidence="13 14">ATCC 24622</strain>
    </source>
</reference>
<dbReference type="PRINTS" id="PR00133">
    <property type="entry name" value="GLHYDRLASE3"/>
</dbReference>
<protein>
    <recommendedName>
        <fullName evidence="4">beta-glucosidase</fullName>
        <ecNumber evidence="4">3.2.1.21</ecNumber>
    </recommendedName>
</protein>
<dbReference type="InterPro" id="IPR050288">
    <property type="entry name" value="Cellulose_deg_GH3"/>
</dbReference>
<evidence type="ECO:0000259" key="11">
    <source>
        <dbReference type="Pfam" id="PF00933"/>
    </source>
</evidence>
<keyword evidence="8" id="KW-0119">Carbohydrate metabolism</keyword>
<evidence type="ECO:0000256" key="3">
    <source>
        <dbReference type="ARBA" id="ARBA00005336"/>
    </source>
</evidence>
<accession>A0ABR3X2Q9</accession>
<keyword evidence="14" id="KW-1185">Reference proteome</keyword>
<feature type="domain" description="Glycoside hydrolase family 3 C-terminal" evidence="12">
    <location>
        <begin position="342"/>
        <end position="591"/>
    </location>
</feature>
<dbReference type="InterPro" id="IPR002772">
    <property type="entry name" value="Glyco_hydro_3_C"/>
</dbReference>
<feature type="domain" description="Glycoside hydrolase family 3 N-terminal" evidence="11">
    <location>
        <begin position="75"/>
        <end position="293"/>
    </location>
</feature>
<dbReference type="Pfam" id="PF01915">
    <property type="entry name" value="Glyco_hydro_3_C"/>
    <property type="match status" value="1"/>
</dbReference>
<dbReference type="EMBL" id="JAZHXJ010000186">
    <property type="protein sequence ID" value="KAL1869968.1"/>
    <property type="molecule type" value="Genomic_DNA"/>
</dbReference>
<proteinExistence type="inferred from homology"/>
<dbReference type="SUPFAM" id="SSF51445">
    <property type="entry name" value="(Trans)glycosidases"/>
    <property type="match status" value="1"/>
</dbReference>
<keyword evidence="10" id="KW-0624">Polysaccharide degradation</keyword>